<proteinExistence type="evidence at transcript level"/>
<name>A0A0K8REM6_IXORI</name>
<organism evidence="1">
    <name type="scientific">Ixodes ricinus</name>
    <name type="common">Common tick</name>
    <name type="synonym">Acarus ricinus</name>
    <dbReference type="NCBI Taxonomy" id="34613"/>
    <lineage>
        <taxon>Eukaryota</taxon>
        <taxon>Metazoa</taxon>
        <taxon>Ecdysozoa</taxon>
        <taxon>Arthropoda</taxon>
        <taxon>Chelicerata</taxon>
        <taxon>Arachnida</taxon>
        <taxon>Acari</taxon>
        <taxon>Parasitiformes</taxon>
        <taxon>Ixodida</taxon>
        <taxon>Ixodoidea</taxon>
        <taxon>Ixodidae</taxon>
        <taxon>Ixodinae</taxon>
        <taxon>Ixodes</taxon>
    </lineage>
</organism>
<reference evidence="1" key="1">
    <citation type="submission" date="2012-12" db="EMBL/GenBank/DDBJ databases">
        <title>Identification and characterization of a phenylalanine ammonia-lyase gene family in Isatis indigotica Fort.</title>
        <authorList>
            <person name="Liu Q."/>
            <person name="Chen J."/>
            <person name="Zhou X."/>
            <person name="Di P."/>
            <person name="Xiao Y."/>
            <person name="Xuan H."/>
            <person name="Zhang L."/>
            <person name="Chen W."/>
        </authorList>
    </citation>
    <scope>NUCLEOTIDE SEQUENCE</scope>
    <source>
        <tissue evidence="1">Salivary gland</tissue>
    </source>
</reference>
<dbReference type="AlphaFoldDB" id="A0A0K8REM6"/>
<protein>
    <submittedName>
        <fullName evidence="1">Putative 3 hydroxysteroid dehydrogenase</fullName>
    </submittedName>
</protein>
<sequence length="82" mass="8763">MSKRRISLTVLSCSCSSFTTCWPRKPLEPVTSTTSILRFSPDGAVHGESSSMSSGLSLPLVLLLSASNDILPGQGRPRSQLQ</sequence>
<accession>A0A0K8REM6</accession>
<dbReference type="EMBL" id="GADI01004272">
    <property type="protein sequence ID" value="JAA69536.1"/>
    <property type="molecule type" value="mRNA"/>
</dbReference>
<evidence type="ECO:0000313" key="1">
    <source>
        <dbReference type="EMBL" id="JAA69536.1"/>
    </source>
</evidence>